<dbReference type="EMBL" id="JBHUMO010000044">
    <property type="protein sequence ID" value="MFD2729207.1"/>
    <property type="molecule type" value="Genomic_DNA"/>
</dbReference>
<organism evidence="1 2">
    <name type="scientific">Enterococcus camelliae</name>
    <dbReference type="NCBI Taxonomy" id="453959"/>
    <lineage>
        <taxon>Bacteria</taxon>
        <taxon>Bacillati</taxon>
        <taxon>Bacillota</taxon>
        <taxon>Bacilli</taxon>
        <taxon>Lactobacillales</taxon>
        <taxon>Enterococcaceae</taxon>
        <taxon>Enterococcus</taxon>
    </lineage>
</organism>
<keyword evidence="2" id="KW-1185">Reference proteome</keyword>
<name>A0ABW5TJ37_9ENTE</name>
<dbReference type="RefSeq" id="WP_379981349.1">
    <property type="nucleotide sequence ID" value="NZ_JBHUMO010000044.1"/>
</dbReference>
<evidence type="ECO:0000313" key="1">
    <source>
        <dbReference type="EMBL" id="MFD2729207.1"/>
    </source>
</evidence>
<dbReference type="PANTHER" id="PTHR36454">
    <property type="entry name" value="LMO2823 PROTEIN"/>
    <property type="match status" value="1"/>
</dbReference>
<proteinExistence type="predicted"/>
<dbReference type="InterPro" id="IPR008323">
    <property type="entry name" value="UCP033563"/>
</dbReference>
<accession>A0ABW5TJ37</accession>
<sequence length="408" mass="46999">MVSVHPFRVIHPKPDFAAKMAVLPYDVVDTQEAAAFAKDNPYSYFRIDRAEIDLPNLDSVYDPKVYVKAAENLKRFLQAGWLVEDKEATYYLYELTMNGRSQTGIVATTAIQEYLDGKIKKHEFTRPEKEQDRMNHIRACDADTSPIFLSYRQQDSIKQLIEHWKHTHATLYDFTHIYDVRHRVWQIDDPTVIQTLQSAFEKVPALYIADGHHRTESAVKIGLEKRANGTATPESEQFLAILFPDEELAIYEYNRVINVPIPENFMEQLAPAFTVEKIEYQKPQQKGQINCYHENQWYRLTVKESIQSDDPVAGLDVSLLQEYVIAPIFGITDVRTDKRIDFVGGIRGAEELVKRVDSGAWQLAFELYPTQMADLLNVADANQIMPPKSTWFEPKLLSGLFVYDLKTE</sequence>
<dbReference type="PIRSF" id="PIRSF033563">
    <property type="entry name" value="UCP033563"/>
    <property type="match status" value="1"/>
</dbReference>
<dbReference type="Proteomes" id="UP001597427">
    <property type="component" value="Unassembled WGS sequence"/>
</dbReference>
<dbReference type="Pfam" id="PF06245">
    <property type="entry name" value="DUF1015"/>
    <property type="match status" value="1"/>
</dbReference>
<evidence type="ECO:0000313" key="2">
    <source>
        <dbReference type="Proteomes" id="UP001597427"/>
    </source>
</evidence>
<dbReference type="PANTHER" id="PTHR36454:SF1">
    <property type="entry name" value="DUF1015 DOMAIN-CONTAINING PROTEIN"/>
    <property type="match status" value="1"/>
</dbReference>
<gene>
    <name evidence="1" type="ORF">ACFSR0_07200</name>
</gene>
<comment type="caution">
    <text evidence="1">The sequence shown here is derived from an EMBL/GenBank/DDBJ whole genome shotgun (WGS) entry which is preliminary data.</text>
</comment>
<reference evidence="2" key="1">
    <citation type="journal article" date="2019" name="Int. J. Syst. Evol. Microbiol.">
        <title>The Global Catalogue of Microorganisms (GCM) 10K type strain sequencing project: providing services to taxonomists for standard genome sequencing and annotation.</title>
        <authorList>
            <consortium name="The Broad Institute Genomics Platform"/>
            <consortium name="The Broad Institute Genome Sequencing Center for Infectious Disease"/>
            <person name="Wu L."/>
            <person name="Ma J."/>
        </authorList>
    </citation>
    <scope>NUCLEOTIDE SEQUENCE [LARGE SCALE GENOMIC DNA]</scope>
    <source>
        <strain evidence="2">TISTR 932</strain>
    </source>
</reference>
<protein>
    <submittedName>
        <fullName evidence="1">DUF1015 domain-containing protein</fullName>
    </submittedName>
</protein>